<sequence>EREINLYNDRLVVLKQILPPQSDEFLFAEEFVAIANKSGGKITSLNFEKSNQQQQNALPTFTLSYEGQKYDNILSFNKLLKDNYPQIINIVQLSISKLVDQSGSIKYIANVKGVINLSQRK</sequence>
<dbReference type="EMBL" id="PNIX01000138">
    <property type="protein sequence ID" value="PMP83098.1"/>
    <property type="molecule type" value="Genomic_DNA"/>
</dbReference>
<name>A0A2J6X7Q8_9BACT</name>
<proteinExistence type="predicted"/>
<comment type="caution">
    <text evidence="1">The sequence shown here is derived from an EMBL/GenBank/DDBJ whole genome shotgun (WGS) entry which is preliminary data.</text>
</comment>
<feature type="non-terminal residue" evidence="1">
    <location>
        <position position="1"/>
    </location>
</feature>
<organism evidence="1 2">
    <name type="scientific">Caldisericum exile</name>
    <dbReference type="NCBI Taxonomy" id="693075"/>
    <lineage>
        <taxon>Bacteria</taxon>
        <taxon>Pseudomonadati</taxon>
        <taxon>Caldisericota/Cryosericota group</taxon>
        <taxon>Caldisericota</taxon>
        <taxon>Caldisericia</taxon>
        <taxon>Caldisericales</taxon>
        <taxon>Caldisericaceae</taxon>
        <taxon>Caldisericum</taxon>
    </lineage>
</organism>
<protein>
    <submittedName>
        <fullName evidence="1">Uncharacterized protein</fullName>
    </submittedName>
</protein>
<accession>A0A2J6X7Q8</accession>
<reference evidence="1 2" key="1">
    <citation type="submission" date="2018-01" db="EMBL/GenBank/DDBJ databases">
        <title>Metagenomic assembled genomes from two thermal pools in the Uzon Caldera, Kamchatka, Russia.</title>
        <authorList>
            <person name="Wilkins L."/>
            <person name="Ettinger C."/>
        </authorList>
    </citation>
    <scope>NUCLEOTIDE SEQUENCE [LARGE SCALE GENOMIC DNA]</scope>
    <source>
        <strain evidence="1">ARK-10</strain>
    </source>
</reference>
<dbReference type="AlphaFoldDB" id="A0A2J6X7Q8"/>
<evidence type="ECO:0000313" key="1">
    <source>
        <dbReference type="EMBL" id="PMP83098.1"/>
    </source>
</evidence>
<gene>
    <name evidence="1" type="ORF">C0175_02475</name>
</gene>
<evidence type="ECO:0000313" key="2">
    <source>
        <dbReference type="Proteomes" id="UP000236910"/>
    </source>
</evidence>
<dbReference type="Gene3D" id="3.30.70.60">
    <property type="match status" value="1"/>
</dbReference>
<dbReference type="InterPro" id="IPR014717">
    <property type="entry name" value="Transl_elong_EF1B/ribsomal_bS6"/>
</dbReference>
<dbReference type="Proteomes" id="UP000236910">
    <property type="component" value="Unassembled WGS sequence"/>
</dbReference>